<feature type="compositionally biased region" description="Low complexity" evidence="1">
    <location>
        <begin position="179"/>
        <end position="208"/>
    </location>
</feature>
<reference evidence="3" key="1">
    <citation type="journal article" date="2023" name="Mol. Phylogenet. Evol.">
        <title>Genome-scale phylogeny and comparative genomics of the fungal order Sordariales.</title>
        <authorList>
            <person name="Hensen N."/>
            <person name="Bonometti L."/>
            <person name="Westerberg I."/>
            <person name="Brannstrom I.O."/>
            <person name="Guillou S."/>
            <person name="Cros-Aarteil S."/>
            <person name="Calhoun S."/>
            <person name="Haridas S."/>
            <person name="Kuo A."/>
            <person name="Mondo S."/>
            <person name="Pangilinan J."/>
            <person name="Riley R."/>
            <person name="LaButti K."/>
            <person name="Andreopoulos B."/>
            <person name="Lipzen A."/>
            <person name="Chen C."/>
            <person name="Yan M."/>
            <person name="Daum C."/>
            <person name="Ng V."/>
            <person name="Clum A."/>
            <person name="Steindorff A."/>
            <person name="Ohm R.A."/>
            <person name="Martin F."/>
            <person name="Silar P."/>
            <person name="Natvig D.O."/>
            <person name="Lalanne C."/>
            <person name="Gautier V."/>
            <person name="Ament-Velasquez S.L."/>
            <person name="Kruys A."/>
            <person name="Hutchinson M.I."/>
            <person name="Powell A.J."/>
            <person name="Barry K."/>
            <person name="Miller A.N."/>
            <person name="Grigoriev I.V."/>
            <person name="Debuchy R."/>
            <person name="Gladieux P."/>
            <person name="Hiltunen Thoren M."/>
            <person name="Johannesson H."/>
        </authorList>
    </citation>
    <scope>NUCLEOTIDE SEQUENCE</scope>
    <source>
        <strain evidence="3">PSN324</strain>
    </source>
</reference>
<dbReference type="Proteomes" id="UP001321749">
    <property type="component" value="Unassembled WGS sequence"/>
</dbReference>
<evidence type="ECO:0000256" key="2">
    <source>
        <dbReference type="SAM" id="SignalP"/>
    </source>
</evidence>
<feature type="compositionally biased region" description="Low complexity" evidence="1">
    <location>
        <begin position="222"/>
        <end position="260"/>
    </location>
</feature>
<accession>A0AAV9HU99</accession>
<reference evidence="3" key="2">
    <citation type="submission" date="2023-06" db="EMBL/GenBank/DDBJ databases">
        <authorList>
            <consortium name="Lawrence Berkeley National Laboratory"/>
            <person name="Mondo S.J."/>
            <person name="Hensen N."/>
            <person name="Bonometti L."/>
            <person name="Westerberg I."/>
            <person name="Brannstrom I.O."/>
            <person name="Guillou S."/>
            <person name="Cros-Aarteil S."/>
            <person name="Calhoun S."/>
            <person name="Haridas S."/>
            <person name="Kuo A."/>
            <person name="Pangilinan J."/>
            <person name="Riley R."/>
            <person name="Labutti K."/>
            <person name="Andreopoulos B."/>
            <person name="Lipzen A."/>
            <person name="Chen C."/>
            <person name="Yanf M."/>
            <person name="Daum C."/>
            <person name="Ng V."/>
            <person name="Clum A."/>
            <person name="Steindorff A."/>
            <person name="Ohm R."/>
            <person name="Martin F."/>
            <person name="Silar P."/>
            <person name="Natvig D."/>
            <person name="Lalanne C."/>
            <person name="Gautier V."/>
            <person name="Ament-Velasquez S.L."/>
            <person name="Kruys A."/>
            <person name="Hutchinson M.I."/>
            <person name="Powell A.J."/>
            <person name="Barry K."/>
            <person name="Miller A.N."/>
            <person name="Grigoriev I.V."/>
            <person name="Debuchy R."/>
            <person name="Gladieux P."/>
            <person name="Thoren M.H."/>
            <person name="Johannesson H."/>
        </authorList>
    </citation>
    <scope>NUCLEOTIDE SEQUENCE</scope>
    <source>
        <strain evidence="3">PSN324</strain>
    </source>
</reference>
<comment type="caution">
    <text evidence="3">The sequence shown here is derived from an EMBL/GenBank/DDBJ whole genome shotgun (WGS) entry which is preliminary data.</text>
</comment>
<evidence type="ECO:0000256" key="1">
    <source>
        <dbReference type="SAM" id="MobiDB-lite"/>
    </source>
</evidence>
<feature type="compositionally biased region" description="Low complexity" evidence="1">
    <location>
        <begin position="118"/>
        <end position="131"/>
    </location>
</feature>
<dbReference type="EMBL" id="MU864948">
    <property type="protein sequence ID" value="KAK4464470.1"/>
    <property type="molecule type" value="Genomic_DNA"/>
</dbReference>
<feature type="compositionally biased region" description="Polar residues" evidence="1">
    <location>
        <begin position="139"/>
        <end position="173"/>
    </location>
</feature>
<gene>
    <name evidence="3" type="ORF">QBC42DRAFT_320040</name>
</gene>
<name>A0AAV9HU99_9PEZI</name>
<feature type="chain" id="PRO_5043541370" evidence="2">
    <location>
        <begin position="17"/>
        <end position="422"/>
    </location>
</feature>
<feature type="signal peptide" evidence="2">
    <location>
        <begin position="1"/>
        <end position="16"/>
    </location>
</feature>
<evidence type="ECO:0000313" key="4">
    <source>
        <dbReference type="Proteomes" id="UP001321749"/>
    </source>
</evidence>
<dbReference type="AlphaFoldDB" id="A0AAV9HU99"/>
<organism evidence="3 4">
    <name type="scientific">Cladorrhinum samala</name>
    <dbReference type="NCBI Taxonomy" id="585594"/>
    <lineage>
        <taxon>Eukaryota</taxon>
        <taxon>Fungi</taxon>
        <taxon>Dikarya</taxon>
        <taxon>Ascomycota</taxon>
        <taxon>Pezizomycotina</taxon>
        <taxon>Sordariomycetes</taxon>
        <taxon>Sordariomycetidae</taxon>
        <taxon>Sordariales</taxon>
        <taxon>Podosporaceae</taxon>
        <taxon>Cladorrhinum</taxon>
    </lineage>
</organism>
<proteinExistence type="predicted"/>
<evidence type="ECO:0000313" key="3">
    <source>
        <dbReference type="EMBL" id="KAK4464470.1"/>
    </source>
</evidence>
<feature type="region of interest" description="Disordered" evidence="1">
    <location>
        <begin position="102"/>
        <end position="260"/>
    </location>
</feature>
<keyword evidence="2" id="KW-0732">Signal</keyword>
<protein>
    <submittedName>
        <fullName evidence="3">Uncharacterized protein</fullName>
    </submittedName>
</protein>
<feature type="compositionally biased region" description="Polar residues" evidence="1">
    <location>
        <begin position="209"/>
        <end position="221"/>
    </location>
</feature>
<keyword evidence="4" id="KW-1185">Reference proteome</keyword>
<sequence length="422" mass="42836">MHKFLILGALPVLALAARTHPSYLFRRTDDGNYVEIGYNTCREHNLEPCGNGCIAQGSTCCDDLKGGCLATQYCTPGDNGEYGCCDIGEICSGDGGATTSTITLTPTSTSAPDDGSNTSSEPASSPETTPTLSDDVAPTSVTTDATEASPTESNDTSGPTSNEPEPIPTSTAGDNDHNSTGTTSPTETPTGTPASITTITNSETTSASYQPSTGGTESQWLSSEVSPTTTSTNPPVGFPTSTAALSSSPSSNPSDNQSTSYTTYTSTIYSTILITVTSCAPTLTSCPSHATRIIPVSTTVVVCPVTGTSSGTSTLEGAAGPTKQPIKPAVKPTYLCGGDGEHCPSVGVTTKTTIIRGQVGVETVRTGTGVAPPGYTGVYNPTGRPVFSGAAGGFAKGVRGVVWKGMIQAVGVLGVLYFVNTI</sequence>